<accession>G0TR27</accession>
<gene>
    <name evidence="1" type="ORF">TVY486_0100390</name>
</gene>
<dbReference type="VEuPathDB" id="TriTrypDB:TvY486_0100390"/>
<organism evidence="1">
    <name type="scientific">Trypanosoma vivax (strain Y486)</name>
    <dbReference type="NCBI Taxonomy" id="1055687"/>
    <lineage>
        <taxon>Eukaryota</taxon>
        <taxon>Discoba</taxon>
        <taxon>Euglenozoa</taxon>
        <taxon>Kinetoplastea</taxon>
        <taxon>Metakinetoplastina</taxon>
        <taxon>Trypanosomatida</taxon>
        <taxon>Trypanosomatidae</taxon>
        <taxon>Trypanosoma</taxon>
        <taxon>Duttonella</taxon>
    </lineage>
</organism>
<evidence type="ECO:0000313" key="1">
    <source>
        <dbReference type="EMBL" id="CCC46391.1"/>
    </source>
</evidence>
<protein>
    <submittedName>
        <fullName evidence="1">Uncharacterized protein</fullName>
    </submittedName>
</protein>
<sequence>MVFHLFGRKGRVPQKEISEIRDTNGTKSCFAISSAFTVSGNRLPVAAYHKPTHDVSEAAWEYVSSWEDSAGTCSDRSNDTEDVHSRTVDIAHYTDSLCSAMDRIRRASVVQGSAPTPLKVAISNAGRQTATSRVFASEPGKGRKCGCVLDSIRLQTCCSREAHNAMALSQPLSVGRRKVTQPVDDSSVPCDNAAASDAFIPMPSRRQSAAPMERISPGHAWQLNRLSTTEWSHLLALLDTEAFFEI</sequence>
<dbReference type="AlphaFoldDB" id="G0TR27"/>
<reference evidence="1" key="1">
    <citation type="journal article" date="2012" name="Proc. Natl. Acad. Sci. U.S.A.">
        <title>Antigenic diversity is generated by distinct evolutionary mechanisms in African trypanosome species.</title>
        <authorList>
            <person name="Jackson A.P."/>
            <person name="Berry A."/>
            <person name="Aslett M."/>
            <person name="Allison H.C."/>
            <person name="Burton P."/>
            <person name="Vavrova-Anderson J."/>
            <person name="Brown R."/>
            <person name="Browne H."/>
            <person name="Corton N."/>
            <person name="Hauser H."/>
            <person name="Gamble J."/>
            <person name="Gilderthorp R."/>
            <person name="Marcello L."/>
            <person name="McQuillan J."/>
            <person name="Otto T.D."/>
            <person name="Quail M.A."/>
            <person name="Sanders M.J."/>
            <person name="van Tonder A."/>
            <person name="Ginger M.L."/>
            <person name="Field M.C."/>
            <person name="Barry J.D."/>
            <person name="Hertz-Fowler C."/>
            <person name="Berriman M."/>
        </authorList>
    </citation>
    <scope>NUCLEOTIDE SEQUENCE</scope>
    <source>
        <strain evidence="1">Y486</strain>
    </source>
</reference>
<dbReference type="EMBL" id="HE573017">
    <property type="protein sequence ID" value="CCC46391.1"/>
    <property type="molecule type" value="Genomic_DNA"/>
</dbReference>
<name>G0TR27_TRYVY</name>
<proteinExistence type="predicted"/>